<reference evidence="1" key="1">
    <citation type="submission" date="2021-06" db="EMBL/GenBank/DDBJ databases">
        <authorList>
            <person name="Kallberg Y."/>
            <person name="Tangrot J."/>
            <person name="Rosling A."/>
        </authorList>
    </citation>
    <scope>NUCLEOTIDE SEQUENCE</scope>
    <source>
        <strain evidence="1">CL356</strain>
    </source>
</reference>
<sequence>MNEQDELQQQRFGWLKKFRDSIVVTKHTKLFVLASILQLCTVVALEGRVFYRNNTFRIKLVQIFEIEKWSSDLASACKNNPENISKSFSSYDVPLV</sequence>
<keyword evidence="2" id="KW-1185">Reference proteome</keyword>
<dbReference type="EMBL" id="CAJVPT010022638">
    <property type="protein sequence ID" value="CAG8661022.1"/>
    <property type="molecule type" value="Genomic_DNA"/>
</dbReference>
<gene>
    <name evidence="1" type="ORF">ACOLOM_LOCUS8591</name>
</gene>
<evidence type="ECO:0000313" key="2">
    <source>
        <dbReference type="Proteomes" id="UP000789525"/>
    </source>
</evidence>
<comment type="caution">
    <text evidence="1">The sequence shown here is derived from an EMBL/GenBank/DDBJ whole genome shotgun (WGS) entry which is preliminary data.</text>
</comment>
<name>A0ACA9NKK2_9GLOM</name>
<organism evidence="1 2">
    <name type="scientific">Acaulospora colombiana</name>
    <dbReference type="NCBI Taxonomy" id="27376"/>
    <lineage>
        <taxon>Eukaryota</taxon>
        <taxon>Fungi</taxon>
        <taxon>Fungi incertae sedis</taxon>
        <taxon>Mucoromycota</taxon>
        <taxon>Glomeromycotina</taxon>
        <taxon>Glomeromycetes</taxon>
        <taxon>Diversisporales</taxon>
        <taxon>Acaulosporaceae</taxon>
        <taxon>Acaulospora</taxon>
    </lineage>
</organism>
<feature type="non-terminal residue" evidence="1">
    <location>
        <position position="96"/>
    </location>
</feature>
<protein>
    <submittedName>
        <fullName evidence="1">6255_t:CDS:1</fullName>
    </submittedName>
</protein>
<accession>A0ACA9NKK2</accession>
<evidence type="ECO:0000313" key="1">
    <source>
        <dbReference type="EMBL" id="CAG8661022.1"/>
    </source>
</evidence>
<dbReference type="Proteomes" id="UP000789525">
    <property type="component" value="Unassembled WGS sequence"/>
</dbReference>
<proteinExistence type="predicted"/>